<dbReference type="Proteomes" id="UP000516230">
    <property type="component" value="Chromosome"/>
</dbReference>
<dbReference type="PANTHER" id="PTHR30272">
    <property type="entry name" value="3-HYDROXYACYL-[ACYL-CARRIER-PROTEIN] DEHYDRATASE"/>
    <property type="match status" value="1"/>
</dbReference>
<dbReference type="KEGG" id="sgj:IAG43_17300"/>
<accession>A0A7H0HVC9</accession>
<dbReference type="EMBL" id="CP060825">
    <property type="protein sequence ID" value="QNP64495.1"/>
    <property type="molecule type" value="Genomic_DNA"/>
</dbReference>
<comment type="similarity">
    <text evidence="1">Belongs to the thioester dehydratase family. FabZ subfamily.</text>
</comment>
<keyword evidence="4" id="KW-1185">Reference proteome</keyword>
<protein>
    <submittedName>
        <fullName evidence="3">Beta-hydroxyacyl-ACP dehydratase</fullName>
    </submittedName>
</protein>
<keyword evidence="2" id="KW-0456">Lyase</keyword>
<dbReference type="SUPFAM" id="SSF54637">
    <property type="entry name" value="Thioesterase/thiol ester dehydrase-isomerase"/>
    <property type="match status" value="1"/>
</dbReference>
<sequence length="168" mass="17951">MIGIDGIKRILPHRYPMLLVDRVDELTPAEGLVARKAVTANEPWYQDVPAGADAEQHAFPPVLLVESWCQAAGVLAAWDEPNPDVLAGRVMLFGGIADVEFGRPVLPGDVVEHRVRLVRALSDTVIFEGEALVDGEAVMRVGRVVMALRPAEELTGAAPAAPAVDATT</sequence>
<dbReference type="Gene3D" id="3.10.129.10">
    <property type="entry name" value="Hotdog Thioesterase"/>
    <property type="match status" value="1"/>
</dbReference>
<gene>
    <name evidence="3" type="ORF">IAG43_17300</name>
</gene>
<evidence type="ECO:0000313" key="3">
    <source>
        <dbReference type="EMBL" id="QNP64495.1"/>
    </source>
</evidence>
<evidence type="ECO:0000313" key="4">
    <source>
        <dbReference type="Proteomes" id="UP000516230"/>
    </source>
</evidence>
<evidence type="ECO:0000256" key="1">
    <source>
        <dbReference type="ARBA" id="ARBA00009174"/>
    </source>
</evidence>
<dbReference type="RefSeq" id="WP_187741628.1">
    <property type="nucleotide sequence ID" value="NZ_CP060825.1"/>
</dbReference>
<proteinExistence type="inferred from homology"/>
<dbReference type="PANTHER" id="PTHR30272:SF1">
    <property type="entry name" value="3-HYDROXYACYL-[ACYL-CARRIER-PROTEIN] DEHYDRATASE"/>
    <property type="match status" value="1"/>
</dbReference>
<dbReference type="InterPro" id="IPR029069">
    <property type="entry name" value="HotDog_dom_sf"/>
</dbReference>
<name>A0A7H0HVC9_9ACTN</name>
<evidence type="ECO:0000256" key="2">
    <source>
        <dbReference type="ARBA" id="ARBA00023239"/>
    </source>
</evidence>
<organism evidence="3 4">
    <name type="scientific">Streptomyces genisteinicus</name>
    <dbReference type="NCBI Taxonomy" id="2768068"/>
    <lineage>
        <taxon>Bacteria</taxon>
        <taxon>Bacillati</taxon>
        <taxon>Actinomycetota</taxon>
        <taxon>Actinomycetes</taxon>
        <taxon>Kitasatosporales</taxon>
        <taxon>Streptomycetaceae</taxon>
        <taxon>Streptomyces</taxon>
    </lineage>
</organism>
<reference evidence="3 4" key="1">
    <citation type="submission" date="2020-08" db="EMBL/GenBank/DDBJ databases">
        <title>A novel species.</title>
        <authorList>
            <person name="Gao J."/>
        </authorList>
    </citation>
    <scope>NUCLEOTIDE SEQUENCE [LARGE SCALE GENOMIC DNA]</scope>
    <source>
        <strain evidence="3 4">CRPJ-33</strain>
    </source>
</reference>
<dbReference type="CDD" id="cd01288">
    <property type="entry name" value="FabZ"/>
    <property type="match status" value="1"/>
</dbReference>
<dbReference type="InterPro" id="IPR013114">
    <property type="entry name" value="FabA_FabZ"/>
</dbReference>
<dbReference type="Pfam" id="PF07977">
    <property type="entry name" value="FabA"/>
    <property type="match status" value="1"/>
</dbReference>
<dbReference type="GO" id="GO:0016829">
    <property type="term" value="F:lyase activity"/>
    <property type="evidence" value="ECO:0007669"/>
    <property type="project" value="UniProtKB-KW"/>
</dbReference>
<dbReference type="AlphaFoldDB" id="A0A7H0HVC9"/>